<dbReference type="AlphaFoldDB" id="A0A8T0DNY2"/>
<gene>
    <name evidence="1" type="ORF">P879_00456</name>
</gene>
<reference evidence="1 2" key="1">
    <citation type="submission" date="2019-07" db="EMBL/GenBank/DDBJ databases">
        <title>Annotation for the trematode Paragonimus westermani.</title>
        <authorList>
            <person name="Choi Y.-J."/>
        </authorList>
    </citation>
    <scope>NUCLEOTIDE SEQUENCE [LARGE SCALE GENOMIC DNA]</scope>
    <source>
        <strain evidence="1">180907_Pwestermani</strain>
    </source>
</reference>
<evidence type="ECO:0000313" key="1">
    <source>
        <dbReference type="EMBL" id="KAF8569639.1"/>
    </source>
</evidence>
<dbReference type="OrthoDB" id="6271583at2759"/>
<dbReference type="EMBL" id="JTDF01001714">
    <property type="protein sequence ID" value="KAF8569639.1"/>
    <property type="molecule type" value="Genomic_DNA"/>
</dbReference>
<protein>
    <submittedName>
        <fullName evidence="1">Uncharacterized protein</fullName>
    </submittedName>
</protein>
<proteinExistence type="predicted"/>
<accession>A0A8T0DNY2</accession>
<comment type="caution">
    <text evidence="1">The sequence shown here is derived from an EMBL/GenBank/DDBJ whole genome shotgun (WGS) entry which is preliminary data.</text>
</comment>
<evidence type="ECO:0000313" key="2">
    <source>
        <dbReference type="Proteomes" id="UP000699462"/>
    </source>
</evidence>
<organism evidence="1 2">
    <name type="scientific">Paragonimus westermani</name>
    <dbReference type="NCBI Taxonomy" id="34504"/>
    <lineage>
        <taxon>Eukaryota</taxon>
        <taxon>Metazoa</taxon>
        <taxon>Spiralia</taxon>
        <taxon>Lophotrochozoa</taxon>
        <taxon>Platyhelminthes</taxon>
        <taxon>Trematoda</taxon>
        <taxon>Digenea</taxon>
        <taxon>Plagiorchiida</taxon>
        <taxon>Troglotremata</taxon>
        <taxon>Troglotrematidae</taxon>
        <taxon>Paragonimus</taxon>
    </lineage>
</organism>
<keyword evidence="2" id="KW-1185">Reference proteome</keyword>
<sequence length="783" mass="90515">MDPSSHGTHKICRSHSLFDQCNNCSKRELVLVDVPFAPALHDQYLMGKYCQVNVNHSFVEHNCEAEPRFCPNLQKTQHSLGRQSHKHFFHTRDHPCSGNIQSLKIFYAVTEYVQPLFSKFSQIFVSLLLLFANCIVCVHSLPTSSLTRQLIQNGSMEPRTNGLKQQPVVWNGTLVDRSATTPSPLTTTSRRSTSNHLLDQPLVKVYMRSERTRRSLEYFMSSRHTDPFFLTSTESGSHMNKYLSVTDDGRVLLKTVASEAGQMTISVIVQAQKLKKHKRPWELLQPRDNVAVILRRFETNICVCMSPSGIVTTERLVNQTVSDNCEWRLRISRHGVGFEHLIFDEEPYPLSYNPRELQSAAQLMTRSQSKQLQYRVATLSTLGKWSDLASGWLHKLWQPEATWTVYHTNLSFVKNGNLTKVASKSSIAESNHKKDFDTTTLRENETETGTRMRIGDREFYTKEAAAKEIHRIYETERTKHCNKLYGNLTYTVQREILASVDVLERLQRVFRQLDRQLLVNPPIFKGTSMTRLIDEWMFLSDLRWQQKIRAVMKRNGRLPALGCSLSFKNSHLSALDRSTAILLENNQFTKLHHDIFLKVQHLATWAPSERIKWLKHPRLSTLFRFLGLRLPSSSQLRKAAFVLHRYLAHPVLFNSEPFHFLTNRFTRDNLTKIFTNRTVTRFLLNRAALLKFEELLFWLRPVRRSNGYTLDTSILSSDSLRSELQEMRVDSLCYTTLLSKWRAQRLLDSPGECTFPRKFSIDKPPSLLTTAPKLPYRGNSTGH</sequence>
<name>A0A8T0DNY2_9TREM</name>
<dbReference type="Proteomes" id="UP000699462">
    <property type="component" value="Unassembled WGS sequence"/>
</dbReference>